<proteinExistence type="predicted"/>
<evidence type="ECO:0000256" key="3">
    <source>
        <dbReference type="ARBA" id="ARBA00022475"/>
    </source>
</evidence>
<dbReference type="Proteomes" id="UP001610990">
    <property type="component" value="Unassembled WGS sequence"/>
</dbReference>
<feature type="transmembrane region" description="Helical" evidence="8">
    <location>
        <begin position="184"/>
        <end position="212"/>
    </location>
</feature>
<dbReference type="PANTHER" id="PTHR23513:SF11">
    <property type="entry name" value="STAPHYLOFERRIN A TRANSPORTER"/>
    <property type="match status" value="1"/>
</dbReference>
<feature type="transmembrane region" description="Helical" evidence="8">
    <location>
        <begin position="126"/>
        <end position="146"/>
    </location>
</feature>
<dbReference type="Pfam" id="PF05977">
    <property type="entry name" value="MFS_3"/>
    <property type="match status" value="1"/>
</dbReference>
<dbReference type="EMBL" id="JBIRGH010000002">
    <property type="protein sequence ID" value="MFH8583858.1"/>
    <property type="molecule type" value="Genomic_DNA"/>
</dbReference>
<evidence type="ECO:0000256" key="1">
    <source>
        <dbReference type="ARBA" id="ARBA00004651"/>
    </source>
</evidence>
<evidence type="ECO:0000256" key="8">
    <source>
        <dbReference type="SAM" id="Phobius"/>
    </source>
</evidence>
<comment type="subcellular location">
    <subcellularLocation>
        <location evidence="1">Cell membrane</location>
        <topology evidence="1">Multi-pass membrane protein</topology>
    </subcellularLocation>
</comment>
<accession>A0ABW7R8V0</accession>
<feature type="region of interest" description="Disordered" evidence="7">
    <location>
        <begin position="509"/>
        <end position="531"/>
    </location>
</feature>
<dbReference type="Gene3D" id="1.20.1250.20">
    <property type="entry name" value="MFS general substrate transporter like domains"/>
    <property type="match status" value="1"/>
</dbReference>
<feature type="transmembrane region" description="Helical" evidence="8">
    <location>
        <begin position="304"/>
        <end position="325"/>
    </location>
</feature>
<feature type="domain" description="Major facilitator superfamily (MFS) profile" evidence="9">
    <location>
        <begin position="33"/>
        <end position="421"/>
    </location>
</feature>
<feature type="transmembrane region" description="Helical" evidence="8">
    <location>
        <begin position="331"/>
        <end position="353"/>
    </location>
</feature>
<comment type="caution">
    <text evidence="10">The sequence shown here is derived from an EMBL/GenBank/DDBJ whole genome shotgun (WGS) entry which is preliminary data.</text>
</comment>
<evidence type="ECO:0000313" key="11">
    <source>
        <dbReference type="Proteomes" id="UP001610990"/>
    </source>
</evidence>
<protein>
    <submittedName>
        <fullName evidence="10">MFS transporter</fullName>
    </submittedName>
</protein>
<organism evidence="10 11">
    <name type="scientific">Streptomyces celluloflavus</name>
    <dbReference type="NCBI Taxonomy" id="58344"/>
    <lineage>
        <taxon>Bacteria</taxon>
        <taxon>Bacillati</taxon>
        <taxon>Actinomycetota</taxon>
        <taxon>Actinomycetes</taxon>
        <taxon>Kitasatosporales</taxon>
        <taxon>Streptomycetaceae</taxon>
        <taxon>Streptomyces</taxon>
    </lineage>
</organism>
<keyword evidence="3" id="KW-1003">Cell membrane</keyword>
<evidence type="ECO:0000256" key="2">
    <source>
        <dbReference type="ARBA" id="ARBA00022448"/>
    </source>
</evidence>
<evidence type="ECO:0000256" key="6">
    <source>
        <dbReference type="ARBA" id="ARBA00023136"/>
    </source>
</evidence>
<keyword evidence="11" id="KW-1185">Reference proteome</keyword>
<feature type="transmembrane region" description="Helical" evidence="8">
    <location>
        <begin position="99"/>
        <end position="120"/>
    </location>
</feature>
<dbReference type="PROSITE" id="PS50850">
    <property type="entry name" value="MFS"/>
    <property type="match status" value="1"/>
</dbReference>
<gene>
    <name evidence="10" type="ORF">ACH4GP_05585</name>
</gene>
<dbReference type="InterPro" id="IPR010290">
    <property type="entry name" value="TM_effector"/>
</dbReference>
<keyword evidence="6 8" id="KW-0472">Membrane</keyword>
<keyword evidence="4 8" id="KW-0812">Transmembrane</keyword>
<dbReference type="RefSeq" id="WP_397671428.1">
    <property type="nucleotide sequence ID" value="NZ_JBIRGH010000002.1"/>
</dbReference>
<dbReference type="SUPFAM" id="SSF103473">
    <property type="entry name" value="MFS general substrate transporter"/>
    <property type="match status" value="1"/>
</dbReference>
<feature type="transmembrane region" description="Helical" evidence="8">
    <location>
        <begin position="246"/>
        <end position="264"/>
    </location>
</feature>
<evidence type="ECO:0000259" key="9">
    <source>
        <dbReference type="PROSITE" id="PS50850"/>
    </source>
</evidence>
<feature type="transmembrane region" description="Helical" evidence="8">
    <location>
        <begin position="398"/>
        <end position="418"/>
    </location>
</feature>
<keyword evidence="2" id="KW-0813">Transport</keyword>
<dbReference type="InterPro" id="IPR020846">
    <property type="entry name" value="MFS_dom"/>
</dbReference>
<feature type="transmembrane region" description="Helical" evidence="8">
    <location>
        <begin position="276"/>
        <end position="297"/>
    </location>
</feature>
<evidence type="ECO:0000256" key="7">
    <source>
        <dbReference type="SAM" id="MobiDB-lite"/>
    </source>
</evidence>
<name>A0ABW7R8V0_9ACTN</name>
<feature type="transmembrane region" description="Helical" evidence="8">
    <location>
        <begin position="66"/>
        <end position="87"/>
    </location>
</feature>
<evidence type="ECO:0000313" key="10">
    <source>
        <dbReference type="EMBL" id="MFH8583858.1"/>
    </source>
</evidence>
<dbReference type="InterPro" id="IPR036259">
    <property type="entry name" value="MFS_trans_sf"/>
</dbReference>
<evidence type="ECO:0000256" key="5">
    <source>
        <dbReference type="ARBA" id="ARBA00022989"/>
    </source>
</evidence>
<keyword evidence="5 8" id="KW-1133">Transmembrane helix</keyword>
<feature type="transmembrane region" description="Helical" evidence="8">
    <location>
        <begin position="365"/>
        <end position="386"/>
    </location>
</feature>
<reference evidence="10 11" key="1">
    <citation type="submission" date="2024-10" db="EMBL/GenBank/DDBJ databases">
        <title>The Natural Products Discovery Center: Release of the First 8490 Sequenced Strains for Exploring Actinobacteria Biosynthetic Diversity.</title>
        <authorList>
            <person name="Kalkreuter E."/>
            <person name="Kautsar S.A."/>
            <person name="Yang D."/>
            <person name="Bader C.D."/>
            <person name="Teijaro C.N."/>
            <person name="Fluegel L."/>
            <person name="Davis C.M."/>
            <person name="Simpson J.R."/>
            <person name="Lauterbach L."/>
            <person name="Steele A.D."/>
            <person name="Gui C."/>
            <person name="Meng S."/>
            <person name="Li G."/>
            <person name="Viehrig K."/>
            <person name="Ye F."/>
            <person name="Su P."/>
            <person name="Kiefer A.F."/>
            <person name="Nichols A."/>
            <person name="Cepeda A.J."/>
            <person name="Yan W."/>
            <person name="Fan B."/>
            <person name="Jiang Y."/>
            <person name="Adhikari A."/>
            <person name="Zheng C.-J."/>
            <person name="Schuster L."/>
            <person name="Cowan T.M."/>
            <person name="Smanski M.J."/>
            <person name="Chevrette M.G."/>
            <person name="De Carvalho L.P.S."/>
            <person name="Shen B."/>
        </authorList>
    </citation>
    <scope>NUCLEOTIDE SEQUENCE [LARGE SCALE GENOMIC DNA]</scope>
    <source>
        <strain evidence="10 11">NPDC018013</strain>
    </source>
</reference>
<dbReference type="CDD" id="cd06173">
    <property type="entry name" value="MFS_MefA_like"/>
    <property type="match status" value="1"/>
</dbReference>
<dbReference type="PANTHER" id="PTHR23513">
    <property type="entry name" value="INTEGRAL MEMBRANE EFFLUX PROTEIN-RELATED"/>
    <property type="match status" value="1"/>
</dbReference>
<feature type="compositionally biased region" description="Basic and acidic residues" evidence="7">
    <location>
        <begin position="519"/>
        <end position="531"/>
    </location>
</feature>
<sequence>MTPSVHGGTAAPAQPPAAPSSTASYWAPLRVPVFRTLWLAQFASNIGSWMQTVGAQWLITEQGGSAGLIALVQTAASLPVLLLGIPAGALADIVDRRKLLFTAQLVMLMAAALLAVLTALGQMDSYGVLILTFVLGCGTALMNPAWQAIQPELVARRDLIPAAAALGGVNMNMARAVGPALGGLVVALAGTAAVFALNAASFLVTLAALATWHRPATDSPMAAERMMPAIRAGYRYVRHAPRIRKVLGRLLLYVPCAAALWALLPVVASQQLGMGVGGYGLLLGAVGAGAVLGAVVLPRARRKWSSNVTLAGGGVLLALTLLVLAVVRIPWIVGVALAFSGLAWVGVLSILNAQMQVTAPEWVRARALAVYLTIFQGGLAIGAAVWGSIADSLGVRGALLVAAAVMVIGSLVGLFIAVPDTELDRSPSMHWPTPAMVLDPSAATGPVLVTVEYRVPADHADAFTDAMGAVGRSRLRTGALHWDLFRDGSRPDRYLELFTVASWEEHERQHGGRLTGYDRSAEEKSRSLVDPEHPLTVSHYLPIHRDSG</sequence>
<evidence type="ECO:0000256" key="4">
    <source>
        <dbReference type="ARBA" id="ARBA00022692"/>
    </source>
</evidence>